<dbReference type="PANTHER" id="PTHR11504">
    <property type="entry name" value="CYTOCHROME C OXIDASE POLYPEPTIDE VIA"/>
    <property type="match status" value="1"/>
</dbReference>
<dbReference type="GO" id="GO:0005743">
    <property type="term" value="C:mitochondrial inner membrane"/>
    <property type="evidence" value="ECO:0007669"/>
    <property type="project" value="UniProtKB-SubCell"/>
</dbReference>
<dbReference type="VEuPathDB" id="FungiDB:A1Q1_06213"/>
<proteinExistence type="inferred from homology"/>
<accession>J5SEW3</accession>
<dbReference type="PIRSF" id="PIRSF000277">
    <property type="entry name" value="COX6A1"/>
    <property type="match status" value="1"/>
</dbReference>
<gene>
    <name evidence="7" type="ORF">A1Q1_06213</name>
</gene>
<protein>
    <submittedName>
        <fullName evidence="7">Cytochrome C oxidase subunit</fullName>
    </submittedName>
</protein>
<name>J5SEW3_TRIAS</name>
<dbReference type="GO" id="GO:0030234">
    <property type="term" value="F:enzyme regulator activity"/>
    <property type="evidence" value="ECO:0007669"/>
    <property type="project" value="TreeGrafter"/>
</dbReference>
<reference evidence="7 8" key="1">
    <citation type="journal article" date="2012" name="Eukaryot. Cell">
        <title>Draft genome sequence of CBS 2479, the standard type strain of Trichosporon asahii.</title>
        <authorList>
            <person name="Yang R.Y."/>
            <person name="Li H.T."/>
            <person name="Zhu H."/>
            <person name="Zhou G.P."/>
            <person name="Wang M."/>
            <person name="Wang L."/>
        </authorList>
    </citation>
    <scope>NUCLEOTIDE SEQUENCE [LARGE SCALE GENOMIC DNA]</scope>
    <source>
        <strain evidence="8">ATCC 90039 / CBS 2479 / JCM 2466 / KCTC 7840 / NCYC 2677 / UAMH 7654</strain>
    </source>
</reference>
<dbReference type="SUPFAM" id="SSF81411">
    <property type="entry name" value="Mitochondrial cytochrome c oxidase subunit VIa"/>
    <property type="match status" value="1"/>
</dbReference>
<comment type="similarity">
    <text evidence="6">Belongs to the cytochrome c oxidase subunit 6A family.</text>
</comment>
<dbReference type="GeneID" id="25989725"/>
<comment type="caution">
    <text evidence="7">The sequence shown here is derived from an EMBL/GenBank/DDBJ whole genome shotgun (WGS) entry which is preliminary data.</text>
</comment>
<comment type="subcellular location">
    <subcellularLocation>
        <location evidence="1">Mitochondrion inner membrane</location>
    </subcellularLocation>
</comment>
<dbReference type="EMBL" id="ALBS01000328">
    <property type="protein sequence ID" value="EJT45316.1"/>
    <property type="molecule type" value="Genomic_DNA"/>
</dbReference>
<evidence type="ECO:0000256" key="3">
    <source>
        <dbReference type="ARBA" id="ARBA00022946"/>
    </source>
</evidence>
<evidence type="ECO:0000313" key="8">
    <source>
        <dbReference type="Proteomes" id="UP000002748"/>
    </source>
</evidence>
<keyword evidence="3" id="KW-0809">Transit peptide</keyword>
<evidence type="ECO:0000256" key="4">
    <source>
        <dbReference type="ARBA" id="ARBA00023128"/>
    </source>
</evidence>
<keyword evidence="5" id="KW-0472">Membrane</keyword>
<sequence length="126" mass="14280">MLRATRPATLVARQARLYSTKAEQTLGNEFTSERAATAAHAKQTTELWKKISFFVCIPACIAGGWWTYKLEADHEHHLDHIREENGGHLPAPPAYEYLNIRTKPFPWGMQSLFFNPEVNTPVGAEE</sequence>
<keyword evidence="4" id="KW-0496">Mitochondrion</keyword>
<dbReference type="Gene3D" id="4.10.95.10">
    <property type="entry name" value="Cytochrome c oxidase, subunit VIa"/>
    <property type="match status" value="1"/>
</dbReference>
<keyword evidence="2" id="KW-0999">Mitochondrion inner membrane</keyword>
<dbReference type="HOGENOM" id="CLU_122515_0_2_1"/>
<dbReference type="InterPro" id="IPR001349">
    <property type="entry name" value="Cyt_c_oxidase_su6a"/>
</dbReference>
<evidence type="ECO:0000256" key="6">
    <source>
        <dbReference type="RuleBase" id="RU004396"/>
    </source>
</evidence>
<organism evidence="7 8">
    <name type="scientific">Trichosporon asahii var. asahii (strain ATCC 90039 / CBS 2479 / JCM 2466 / KCTC 7840 / NBRC 103889/ NCYC 2677 / UAMH 7654)</name>
    <name type="common">Yeast</name>
    <dbReference type="NCBI Taxonomy" id="1186058"/>
    <lineage>
        <taxon>Eukaryota</taxon>
        <taxon>Fungi</taxon>
        <taxon>Dikarya</taxon>
        <taxon>Basidiomycota</taxon>
        <taxon>Agaricomycotina</taxon>
        <taxon>Tremellomycetes</taxon>
        <taxon>Trichosporonales</taxon>
        <taxon>Trichosporonaceae</taxon>
        <taxon>Trichosporon</taxon>
    </lineage>
</organism>
<dbReference type="GO" id="GO:0006123">
    <property type="term" value="P:mitochondrial electron transport, cytochrome c to oxygen"/>
    <property type="evidence" value="ECO:0007669"/>
    <property type="project" value="TreeGrafter"/>
</dbReference>
<dbReference type="Pfam" id="PF02046">
    <property type="entry name" value="COX6A"/>
    <property type="match status" value="1"/>
</dbReference>
<dbReference type="RefSeq" id="XP_014176897.1">
    <property type="nucleotide sequence ID" value="XM_014321422.1"/>
</dbReference>
<evidence type="ECO:0000313" key="7">
    <source>
        <dbReference type="EMBL" id="EJT45316.1"/>
    </source>
</evidence>
<dbReference type="KEGG" id="tasa:A1Q1_06213"/>
<dbReference type="OrthoDB" id="5947505at2759"/>
<dbReference type="Proteomes" id="UP000002748">
    <property type="component" value="Unassembled WGS sequence"/>
</dbReference>
<dbReference type="PANTHER" id="PTHR11504:SF0">
    <property type="entry name" value="CYTOCHROME C OXIDASE SUBUNIT"/>
    <property type="match status" value="1"/>
</dbReference>
<evidence type="ECO:0000256" key="1">
    <source>
        <dbReference type="ARBA" id="ARBA00004273"/>
    </source>
</evidence>
<evidence type="ECO:0000256" key="2">
    <source>
        <dbReference type="ARBA" id="ARBA00022792"/>
    </source>
</evidence>
<evidence type="ECO:0000256" key="5">
    <source>
        <dbReference type="ARBA" id="ARBA00023136"/>
    </source>
</evidence>
<dbReference type="AlphaFoldDB" id="J5SEW3"/>
<dbReference type="InterPro" id="IPR036418">
    <property type="entry name" value="Cyt_c_oxidase_su6a_sf"/>
</dbReference>